<dbReference type="InterPro" id="IPR004265">
    <property type="entry name" value="Dirigent"/>
</dbReference>
<dbReference type="Pfam" id="PF03018">
    <property type="entry name" value="Dirigent"/>
    <property type="match status" value="1"/>
</dbReference>
<organism evidence="5 6">
    <name type="scientific">Taxus chinensis</name>
    <name type="common">Chinese yew</name>
    <name type="synonym">Taxus wallichiana var. chinensis</name>
    <dbReference type="NCBI Taxonomy" id="29808"/>
    <lineage>
        <taxon>Eukaryota</taxon>
        <taxon>Viridiplantae</taxon>
        <taxon>Streptophyta</taxon>
        <taxon>Embryophyta</taxon>
        <taxon>Tracheophyta</taxon>
        <taxon>Spermatophyta</taxon>
        <taxon>Pinopsida</taxon>
        <taxon>Pinidae</taxon>
        <taxon>Conifers II</taxon>
        <taxon>Cupressales</taxon>
        <taxon>Taxaceae</taxon>
        <taxon>Taxus</taxon>
    </lineage>
</organism>
<gene>
    <name evidence="5" type="ORF">KI387_027420</name>
</gene>
<dbReference type="Gene3D" id="2.40.480.10">
    <property type="entry name" value="Allene oxide cyclase-like"/>
    <property type="match status" value="1"/>
</dbReference>
<comment type="subcellular location">
    <subcellularLocation>
        <location evidence="4">Secreted</location>
        <location evidence="4">Extracellular space</location>
        <location evidence="4">Apoplast</location>
    </subcellularLocation>
</comment>
<proteinExistence type="inferred from homology"/>
<keyword evidence="4" id="KW-0052">Apoplast</keyword>
<accession>A0AA38FY17</accession>
<evidence type="ECO:0000256" key="3">
    <source>
        <dbReference type="ARBA" id="ARBA00022525"/>
    </source>
</evidence>
<dbReference type="Proteomes" id="UP000824469">
    <property type="component" value="Unassembled WGS sequence"/>
</dbReference>
<dbReference type="EMBL" id="JAHRHJ020000006">
    <property type="protein sequence ID" value="KAH9312385.1"/>
    <property type="molecule type" value="Genomic_DNA"/>
</dbReference>
<dbReference type="OMA" id="CWILIIC"/>
<comment type="function">
    <text evidence="4">Dirigent proteins impart stereoselectivity on the phenoxy radical-coupling reaction, yielding optically active lignans from two molecules of coniferyl alcohol in the biosynthesis of lignans, flavonolignans, and alkaloids and thus plays a central role in plant secondary metabolism.</text>
</comment>
<name>A0AA38FY17_TAXCH</name>
<keyword evidence="4" id="KW-0732">Signal</keyword>
<evidence type="ECO:0000313" key="6">
    <source>
        <dbReference type="Proteomes" id="UP000824469"/>
    </source>
</evidence>
<dbReference type="AlphaFoldDB" id="A0AA38FY17"/>
<evidence type="ECO:0000313" key="5">
    <source>
        <dbReference type="EMBL" id="KAH9312385.1"/>
    </source>
</evidence>
<dbReference type="GO" id="GO:0009699">
    <property type="term" value="P:phenylpropanoid biosynthetic process"/>
    <property type="evidence" value="ECO:0007669"/>
    <property type="project" value="UniProtKB-ARBA"/>
</dbReference>
<feature type="chain" id="PRO_5041485402" description="Dirigent protein" evidence="4">
    <location>
        <begin position="28"/>
        <end position="148"/>
    </location>
</feature>
<feature type="signal peptide" evidence="4">
    <location>
        <begin position="1"/>
        <end position="27"/>
    </location>
</feature>
<protein>
    <recommendedName>
        <fullName evidence="4">Dirigent protein</fullName>
    </recommendedName>
</protein>
<evidence type="ECO:0000256" key="1">
    <source>
        <dbReference type="ARBA" id="ARBA00010746"/>
    </source>
</evidence>
<comment type="subunit">
    <text evidence="2 4">Homodimer.</text>
</comment>
<dbReference type="InterPro" id="IPR044859">
    <property type="entry name" value="Allene_oxi_cyc_Dirigent"/>
</dbReference>
<sequence>MASKSLLSSFPILFCILLCSHCNLAAAREKHFVFYAHAVTGGPNANAVVIAGENGTSSSLLAFGTVNVLDHPITVGPDPSSKFLGRIQGIEASSDINQNTFFHLTTVIFETGRYNGSTIEMHGANRFRQEKRDVSVVGGTGRLKYARG</sequence>
<keyword evidence="3 4" id="KW-0964">Secreted</keyword>
<evidence type="ECO:0000256" key="4">
    <source>
        <dbReference type="RuleBase" id="RU363099"/>
    </source>
</evidence>
<feature type="non-terminal residue" evidence="5">
    <location>
        <position position="148"/>
    </location>
</feature>
<reference evidence="5 6" key="1">
    <citation type="journal article" date="2021" name="Nat. Plants">
        <title>The Taxus genome provides insights into paclitaxel biosynthesis.</title>
        <authorList>
            <person name="Xiong X."/>
            <person name="Gou J."/>
            <person name="Liao Q."/>
            <person name="Li Y."/>
            <person name="Zhou Q."/>
            <person name="Bi G."/>
            <person name="Li C."/>
            <person name="Du R."/>
            <person name="Wang X."/>
            <person name="Sun T."/>
            <person name="Guo L."/>
            <person name="Liang H."/>
            <person name="Lu P."/>
            <person name="Wu Y."/>
            <person name="Zhang Z."/>
            <person name="Ro D.K."/>
            <person name="Shang Y."/>
            <person name="Huang S."/>
            <person name="Yan J."/>
        </authorList>
    </citation>
    <scope>NUCLEOTIDE SEQUENCE [LARGE SCALE GENOMIC DNA]</scope>
    <source>
        <strain evidence="5">Ta-2019</strain>
    </source>
</reference>
<comment type="caution">
    <text evidence="5">The sequence shown here is derived from an EMBL/GenBank/DDBJ whole genome shotgun (WGS) entry which is preliminary data.</text>
</comment>
<evidence type="ECO:0000256" key="2">
    <source>
        <dbReference type="ARBA" id="ARBA00011738"/>
    </source>
</evidence>
<dbReference type="PANTHER" id="PTHR21495">
    <property type="entry name" value="NUCLEOPORIN-RELATED"/>
    <property type="match status" value="1"/>
</dbReference>
<comment type="similarity">
    <text evidence="1 4">Belongs to the plant dirigent protein family.</text>
</comment>
<keyword evidence="6" id="KW-1185">Reference proteome</keyword>
<dbReference type="GO" id="GO:0048046">
    <property type="term" value="C:apoplast"/>
    <property type="evidence" value="ECO:0007669"/>
    <property type="project" value="UniProtKB-SubCell"/>
</dbReference>